<dbReference type="Gene3D" id="3.40.50.2000">
    <property type="entry name" value="Glycogen Phosphorylase B"/>
    <property type="match status" value="1"/>
</dbReference>
<comment type="caution">
    <text evidence="1">The sequence shown here is derived from an EMBL/GenBank/DDBJ whole genome shotgun (WGS) entry which is preliminary data.</text>
</comment>
<keyword evidence="1" id="KW-0808">Transferase</keyword>
<accession>A0ABT5QP70</accession>
<reference evidence="1" key="1">
    <citation type="submission" date="2021-12" db="EMBL/GenBank/DDBJ databases">
        <title>Enterovibrio ZSDZ35 sp. nov. and Enterovibrio ZSDZ42 sp. nov., isolated from coastal seawater in Qingdao.</title>
        <authorList>
            <person name="Zhang P."/>
        </authorList>
    </citation>
    <scope>NUCLEOTIDE SEQUENCE</scope>
    <source>
        <strain evidence="1">ZSDZ35</strain>
    </source>
</reference>
<organism evidence="1 2">
    <name type="scientific">Enterovibrio qingdaonensis</name>
    <dbReference type="NCBI Taxonomy" id="2899818"/>
    <lineage>
        <taxon>Bacteria</taxon>
        <taxon>Pseudomonadati</taxon>
        <taxon>Pseudomonadota</taxon>
        <taxon>Gammaproteobacteria</taxon>
        <taxon>Vibrionales</taxon>
        <taxon>Vibrionaceae</taxon>
        <taxon>Enterovibrio</taxon>
    </lineage>
</organism>
<gene>
    <name evidence="1" type="ORF">LRP49_15000</name>
</gene>
<dbReference type="SUPFAM" id="SSF53756">
    <property type="entry name" value="UDP-Glycosyltransferase/glycogen phosphorylase"/>
    <property type="match status" value="1"/>
</dbReference>
<evidence type="ECO:0000313" key="2">
    <source>
        <dbReference type="Proteomes" id="UP001149821"/>
    </source>
</evidence>
<keyword evidence="1" id="KW-0328">Glycosyltransferase</keyword>
<dbReference type="EMBL" id="JAJUBB010000010">
    <property type="protein sequence ID" value="MDD1782478.1"/>
    <property type="molecule type" value="Genomic_DNA"/>
</dbReference>
<proteinExistence type="predicted"/>
<dbReference type="Proteomes" id="UP001149821">
    <property type="component" value="Unassembled WGS sequence"/>
</dbReference>
<dbReference type="GO" id="GO:0016757">
    <property type="term" value="F:glycosyltransferase activity"/>
    <property type="evidence" value="ECO:0007669"/>
    <property type="project" value="UniProtKB-KW"/>
</dbReference>
<name>A0ABT5QP70_9GAMM</name>
<sequence length="351" mass="40078">MKVFALQRQSHVAQGVASLSVSARVTEVLEYLQENEQNFTFISLAEDDPLCLSALNWADVLILSKHSSTEAITIAKTAKRLGVKVVYDIDDWIFSFPNYSGGGAQNDKLGNISELIELSDSITVANAILFDRLKDKYKKIYLVPNGMWVEKYTKSVVKPNSREDRRPKIVFTNADLIKMESAKDSLFSALQVFFSKNKHFVLDFYGDPFPEIPSLPFLHYTNRMPYDSYMRALIRGRYSFSISPLGAEEDQDSLAFNECKNPFKYLNYGAARVPGIYSSSTIYKNCIEDNVNGLLIDNDYKSWLDALNTLANNHKLRDLIRENAYEDVMNNYHIRFSAKALLNILKNQNEY</sequence>
<dbReference type="RefSeq" id="WP_274143114.1">
    <property type="nucleotide sequence ID" value="NZ_JAJUBB010000010.1"/>
</dbReference>
<evidence type="ECO:0000313" key="1">
    <source>
        <dbReference type="EMBL" id="MDD1782478.1"/>
    </source>
</evidence>
<keyword evidence="2" id="KW-1185">Reference proteome</keyword>
<protein>
    <submittedName>
        <fullName evidence="1">Glycosyltransferase</fullName>
        <ecNumber evidence="1">2.4.-.-</ecNumber>
    </submittedName>
</protein>
<dbReference type="EC" id="2.4.-.-" evidence="1"/>